<protein>
    <submittedName>
        <fullName evidence="1">Heat shock protein 90-6, mitochondrial-like</fullName>
    </submittedName>
</protein>
<name>A0AAX6GYM2_IRIPA</name>
<comment type="caution">
    <text evidence="1">The sequence shown here is derived from an EMBL/GenBank/DDBJ whole genome shotgun (WGS) entry which is preliminary data.</text>
</comment>
<evidence type="ECO:0000313" key="2">
    <source>
        <dbReference type="Proteomes" id="UP001140949"/>
    </source>
</evidence>
<reference evidence="1" key="1">
    <citation type="journal article" date="2023" name="GigaByte">
        <title>Genome assembly of the bearded iris, Iris pallida Lam.</title>
        <authorList>
            <person name="Bruccoleri R.E."/>
            <person name="Oakeley E.J."/>
            <person name="Faust A.M.E."/>
            <person name="Altorfer M."/>
            <person name="Dessus-Babus S."/>
            <person name="Burckhardt D."/>
            <person name="Oertli M."/>
            <person name="Naumann U."/>
            <person name="Petersen F."/>
            <person name="Wong J."/>
        </authorList>
    </citation>
    <scope>NUCLEOTIDE SEQUENCE</scope>
    <source>
        <strain evidence="1">GSM-AAB239-AS_SAM_17_03QT</strain>
    </source>
</reference>
<keyword evidence="1" id="KW-0346">Stress response</keyword>
<dbReference type="EMBL" id="JANAVB010015000">
    <property type="protein sequence ID" value="KAJ6833421.1"/>
    <property type="molecule type" value="Genomic_DNA"/>
</dbReference>
<dbReference type="AlphaFoldDB" id="A0AAX6GYM2"/>
<keyword evidence="2" id="KW-1185">Reference proteome</keyword>
<evidence type="ECO:0000313" key="1">
    <source>
        <dbReference type="EMBL" id="KAJ6833421.1"/>
    </source>
</evidence>
<sequence>MERVVKRGVLHQRKLDGPKNANRVRTTTAPVIRQHITNANLLSSLADGFLYCLHQTLSLWTCNTIKAKEQHFC</sequence>
<proteinExistence type="predicted"/>
<accession>A0AAX6GYM2</accession>
<gene>
    <name evidence="1" type="ORF">M6B38_339855</name>
</gene>
<organism evidence="1 2">
    <name type="scientific">Iris pallida</name>
    <name type="common">Sweet iris</name>
    <dbReference type="NCBI Taxonomy" id="29817"/>
    <lineage>
        <taxon>Eukaryota</taxon>
        <taxon>Viridiplantae</taxon>
        <taxon>Streptophyta</taxon>
        <taxon>Embryophyta</taxon>
        <taxon>Tracheophyta</taxon>
        <taxon>Spermatophyta</taxon>
        <taxon>Magnoliopsida</taxon>
        <taxon>Liliopsida</taxon>
        <taxon>Asparagales</taxon>
        <taxon>Iridaceae</taxon>
        <taxon>Iridoideae</taxon>
        <taxon>Irideae</taxon>
        <taxon>Iris</taxon>
    </lineage>
</organism>
<dbReference type="Proteomes" id="UP001140949">
    <property type="component" value="Unassembled WGS sequence"/>
</dbReference>
<reference evidence="1" key="2">
    <citation type="submission" date="2023-04" db="EMBL/GenBank/DDBJ databases">
        <authorList>
            <person name="Bruccoleri R.E."/>
            <person name="Oakeley E.J."/>
            <person name="Faust A.-M."/>
            <person name="Dessus-Babus S."/>
            <person name="Altorfer M."/>
            <person name="Burckhardt D."/>
            <person name="Oertli M."/>
            <person name="Naumann U."/>
            <person name="Petersen F."/>
            <person name="Wong J."/>
        </authorList>
    </citation>
    <scope>NUCLEOTIDE SEQUENCE</scope>
    <source>
        <strain evidence="1">GSM-AAB239-AS_SAM_17_03QT</strain>
        <tissue evidence="1">Leaf</tissue>
    </source>
</reference>